<protein>
    <submittedName>
        <fullName evidence="3">GGDEF domain-containing protein</fullName>
    </submittedName>
</protein>
<dbReference type="CDD" id="cd01948">
    <property type="entry name" value="EAL"/>
    <property type="match status" value="1"/>
</dbReference>
<dbReference type="EMBL" id="PYMK01000005">
    <property type="protein sequence ID" value="PSU30036.1"/>
    <property type="molecule type" value="Genomic_DNA"/>
</dbReference>
<dbReference type="SMART" id="SM00267">
    <property type="entry name" value="GGDEF"/>
    <property type="match status" value="1"/>
</dbReference>
<name>A0A2T3INX3_9GAMM</name>
<dbReference type="InterPro" id="IPR043128">
    <property type="entry name" value="Rev_trsase/Diguanyl_cyclase"/>
</dbReference>
<evidence type="ECO:0000259" key="1">
    <source>
        <dbReference type="PROSITE" id="PS50883"/>
    </source>
</evidence>
<dbReference type="Pfam" id="PF00990">
    <property type="entry name" value="GGDEF"/>
    <property type="match status" value="1"/>
</dbReference>
<dbReference type="PANTHER" id="PTHR33121">
    <property type="entry name" value="CYCLIC DI-GMP PHOSPHODIESTERASE PDEF"/>
    <property type="match status" value="1"/>
</dbReference>
<dbReference type="AlphaFoldDB" id="A0A2T3INX3"/>
<gene>
    <name evidence="3" type="ORF">CTM88_06060</name>
</gene>
<dbReference type="PANTHER" id="PTHR33121:SF70">
    <property type="entry name" value="SIGNALING PROTEIN YKOW"/>
    <property type="match status" value="1"/>
</dbReference>
<accession>A0A2T3INX3</accession>
<dbReference type="RefSeq" id="WP_065167467.1">
    <property type="nucleotide sequence ID" value="NZ_LZEZ01000012.1"/>
</dbReference>
<dbReference type="SMART" id="SM00052">
    <property type="entry name" value="EAL"/>
    <property type="match status" value="1"/>
</dbReference>
<dbReference type="InterPro" id="IPR035919">
    <property type="entry name" value="EAL_sf"/>
</dbReference>
<dbReference type="Proteomes" id="UP000240254">
    <property type="component" value="Unassembled WGS sequence"/>
</dbReference>
<dbReference type="Pfam" id="PF00563">
    <property type="entry name" value="EAL"/>
    <property type="match status" value="1"/>
</dbReference>
<evidence type="ECO:0000313" key="4">
    <source>
        <dbReference type="Proteomes" id="UP000240254"/>
    </source>
</evidence>
<reference evidence="3 4" key="1">
    <citation type="submission" date="2018-03" db="EMBL/GenBank/DDBJ databases">
        <title>Whole genome sequencing of Histamine producing bacteria.</title>
        <authorList>
            <person name="Butler K."/>
        </authorList>
    </citation>
    <scope>NUCLEOTIDE SEQUENCE [LARGE SCALE GENOMIC DNA]</scope>
    <source>
        <strain evidence="3 4">BS2</strain>
    </source>
</reference>
<comment type="caution">
    <text evidence="3">The sequence shown here is derived from an EMBL/GenBank/DDBJ whole genome shotgun (WGS) entry which is preliminary data.</text>
</comment>
<organism evidence="3 4">
    <name type="scientific">Photobacterium aquimaris</name>
    <dbReference type="NCBI Taxonomy" id="512643"/>
    <lineage>
        <taxon>Bacteria</taxon>
        <taxon>Pseudomonadati</taxon>
        <taxon>Pseudomonadota</taxon>
        <taxon>Gammaproteobacteria</taxon>
        <taxon>Vibrionales</taxon>
        <taxon>Vibrionaceae</taxon>
        <taxon>Photobacterium</taxon>
    </lineage>
</organism>
<dbReference type="Gene3D" id="3.30.70.270">
    <property type="match status" value="1"/>
</dbReference>
<dbReference type="InterPro" id="IPR000160">
    <property type="entry name" value="GGDEF_dom"/>
</dbReference>
<dbReference type="PROSITE" id="PS50883">
    <property type="entry name" value="EAL"/>
    <property type="match status" value="1"/>
</dbReference>
<dbReference type="GO" id="GO:0071111">
    <property type="term" value="F:cyclic-guanylate-specific phosphodiesterase activity"/>
    <property type="evidence" value="ECO:0007669"/>
    <property type="project" value="InterPro"/>
</dbReference>
<dbReference type="Gene3D" id="3.20.20.450">
    <property type="entry name" value="EAL domain"/>
    <property type="match status" value="1"/>
</dbReference>
<dbReference type="InterPro" id="IPR050706">
    <property type="entry name" value="Cyclic-di-GMP_PDE-like"/>
</dbReference>
<dbReference type="InterPro" id="IPR001633">
    <property type="entry name" value="EAL_dom"/>
</dbReference>
<dbReference type="OrthoDB" id="1673646at2"/>
<sequence>MLSNCYFQFQPRYFNGEISCYEALLRTNESDTEYYVENNIDDHAKFDLAIIEHVIKQRSKLIHSEKIKLAINISISSLLDEQFLKACLSIFEYEGNIILELTRHDVTNNVEGIQASIKQLKSKGVQLALDDYGKGYANSELFLQLDIDYVKLDRKIIKNIDQSYISYSLVKTTYEKIAKVLGKNVIVEGVETFEQLNLLKQFGCMTYQGFYFSKPLNIEQIKPTKNIITIKKKENSSLCNFLDQAIYEMNRAPNPKAIKKAINNIIKLDRYNIIGISPNFFDVYSEQRRINKNYNELLERKTSSHFLLVSSLMSTCNALVIIRDCDGNAIYNNENHINYLGVDLVDYSVEQTLERFPDYRTCLDLDKELLNSDTCFIVSNETVNTDSGKQYFHTYRQKIIHFNQAFVICSVYEQNDNITVDNLTGCFQKSYLESTYARAYQTLVFMDLDGFKLINDAHGHNRGDDVLRDFAKNIKTMLRDSDAMVRFGGDEFVVLLDSVSIRVVKQRIETIRANIEAYFWAQDLNLSFSYGIVSIEDNITIALDKADQEMYQQKYGRKNQLQEII</sequence>
<dbReference type="InterPro" id="IPR029787">
    <property type="entry name" value="Nucleotide_cyclase"/>
</dbReference>
<dbReference type="SUPFAM" id="SSF141868">
    <property type="entry name" value="EAL domain-like"/>
    <property type="match status" value="1"/>
</dbReference>
<feature type="domain" description="GGDEF" evidence="2">
    <location>
        <begin position="439"/>
        <end position="565"/>
    </location>
</feature>
<feature type="domain" description="EAL" evidence="1">
    <location>
        <begin position="1"/>
        <end position="229"/>
    </location>
</feature>
<dbReference type="NCBIfam" id="TIGR00254">
    <property type="entry name" value="GGDEF"/>
    <property type="match status" value="1"/>
</dbReference>
<dbReference type="PROSITE" id="PS50887">
    <property type="entry name" value="GGDEF"/>
    <property type="match status" value="1"/>
</dbReference>
<proteinExistence type="predicted"/>
<dbReference type="SUPFAM" id="SSF55073">
    <property type="entry name" value="Nucleotide cyclase"/>
    <property type="match status" value="1"/>
</dbReference>
<evidence type="ECO:0000259" key="2">
    <source>
        <dbReference type="PROSITE" id="PS50887"/>
    </source>
</evidence>
<evidence type="ECO:0000313" key="3">
    <source>
        <dbReference type="EMBL" id="PSU30036.1"/>
    </source>
</evidence>
<dbReference type="CDD" id="cd01949">
    <property type="entry name" value="GGDEF"/>
    <property type="match status" value="1"/>
</dbReference>